<dbReference type="eggNOG" id="COG0591">
    <property type="taxonomic scope" value="Bacteria"/>
</dbReference>
<evidence type="ECO:0000256" key="9">
    <source>
        <dbReference type="ARBA" id="ARBA00023065"/>
    </source>
</evidence>
<dbReference type="AlphaFoldDB" id="Q3AFU3"/>
<dbReference type="OrthoDB" id="9810181at2"/>
<keyword evidence="16" id="KW-1185">Reference proteome</keyword>
<dbReference type="PANTHER" id="PTHR48086">
    <property type="entry name" value="SODIUM/PROLINE SYMPORTER-RELATED"/>
    <property type="match status" value="1"/>
</dbReference>
<evidence type="ECO:0000256" key="12">
    <source>
        <dbReference type="ARBA" id="ARBA00033708"/>
    </source>
</evidence>
<keyword evidence="10 14" id="KW-0472">Membrane</keyword>
<feature type="transmembrane region" description="Helical" evidence="14">
    <location>
        <begin position="71"/>
        <end position="91"/>
    </location>
</feature>
<dbReference type="InParanoid" id="Q3AFU3"/>
<evidence type="ECO:0000313" key="16">
    <source>
        <dbReference type="Proteomes" id="UP000002706"/>
    </source>
</evidence>
<dbReference type="InterPro" id="IPR038377">
    <property type="entry name" value="Na/Glc_symporter_sf"/>
</dbReference>
<comment type="subcellular location">
    <subcellularLocation>
        <location evidence="1">Cell membrane</location>
        <topology evidence="1">Multi-pass membrane protein</topology>
    </subcellularLocation>
</comment>
<gene>
    <name evidence="15" type="ordered locus">CHY_0119</name>
</gene>
<dbReference type="PANTHER" id="PTHR48086:SF3">
    <property type="entry name" value="SODIUM_PROLINE SYMPORTER"/>
    <property type="match status" value="1"/>
</dbReference>
<feature type="transmembrane region" description="Helical" evidence="14">
    <location>
        <begin position="45"/>
        <end position="65"/>
    </location>
</feature>
<dbReference type="InterPro" id="IPR050277">
    <property type="entry name" value="Sodium:Solute_Symporter"/>
</dbReference>
<dbReference type="GO" id="GO:0015193">
    <property type="term" value="F:L-proline transmembrane transporter activity"/>
    <property type="evidence" value="ECO:0007669"/>
    <property type="project" value="TreeGrafter"/>
</dbReference>
<evidence type="ECO:0000313" key="15">
    <source>
        <dbReference type="EMBL" id="ABB16203.1"/>
    </source>
</evidence>
<dbReference type="HOGENOM" id="CLU_018808_15_2_9"/>
<evidence type="ECO:0000256" key="6">
    <source>
        <dbReference type="ARBA" id="ARBA00022847"/>
    </source>
</evidence>
<dbReference type="InterPro" id="IPR001734">
    <property type="entry name" value="Na/solute_symporter"/>
</dbReference>
<keyword evidence="6" id="KW-0769">Symport</keyword>
<evidence type="ECO:0000256" key="14">
    <source>
        <dbReference type="SAM" id="Phobius"/>
    </source>
</evidence>
<dbReference type="Pfam" id="PF00474">
    <property type="entry name" value="SSF"/>
    <property type="match status" value="1"/>
</dbReference>
<accession>Q3AFU3</accession>
<feature type="transmembrane region" description="Helical" evidence="14">
    <location>
        <begin position="6"/>
        <end position="25"/>
    </location>
</feature>
<organism evidence="15 16">
    <name type="scientific">Carboxydothermus hydrogenoformans (strain ATCC BAA-161 / DSM 6008 / Z-2901)</name>
    <dbReference type="NCBI Taxonomy" id="246194"/>
    <lineage>
        <taxon>Bacteria</taxon>
        <taxon>Bacillati</taxon>
        <taxon>Bacillota</taxon>
        <taxon>Clostridia</taxon>
        <taxon>Thermoanaerobacterales</taxon>
        <taxon>Thermoanaerobacteraceae</taxon>
        <taxon>Carboxydothermus</taxon>
    </lineage>
</organism>
<evidence type="ECO:0000256" key="1">
    <source>
        <dbReference type="ARBA" id="ARBA00004651"/>
    </source>
</evidence>
<keyword evidence="5 14" id="KW-0812">Transmembrane</keyword>
<dbReference type="STRING" id="246194.CHY_0119"/>
<evidence type="ECO:0000256" key="10">
    <source>
        <dbReference type="ARBA" id="ARBA00023136"/>
    </source>
</evidence>
<dbReference type="GO" id="GO:0015824">
    <property type="term" value="P:proline transport"/>
    <property type="evidence" value="ECO:0007669"/>
    <property type="project" value="TreeGrafter"/>
</dbReference>
<sequence length="492" mass="53395">MDRMVKFWFLGIFVFIMLVSGFFGFKKTKTVDDFILGGRKVGPWLSAFAYGTTYFSAVLFIGYAGKVGFSFGLPALWIAFGNAVIGSFLAWKILAKPTRYMTQQLNARTMPEFLAKRYDFPLYKPLAALIIFIFLVPYSASVYMGLSYLFEAVFGLSYLFALLLMAGLTAIYLLLGGYFAVALTDFIQGTIMLLGVFLMVGYLVNTPEVGGISSIAFKLSQINPDFTSLWGGQGFSSLMFLMLLTSFGSWGLPQMVQKFYAIRDEKAITPATWVSTLFALVIAGGAYFTGALTPLFFKSLPVDPATGKPTPDLLVPQLIAQHLPEWVAALILLLVLSASMSTLSSLVLVSSSAVAVDLLGDTGLLKDKSGRQILVLRILTIVFIAFSVVIALLKPAIILSLMAISWGAVAGSFLAPYFCGLFFRRVNAVGALAGTFTGLLTVVTLAVKHGFDAKVLPVAGVYGIFLPFVVVPLVSLLVPLKESKTVKLLFEE</sequence>
<feature type="transmembrane region" description="Helical" evidence="14">
    <location>
        <begin position="426"/>
        <end position="447"/>
    </location>
</feature>
<dbReference type="GO" id="GO:0005886">
    <property type="term" value="C:plasma membrane"/>
    <property type="evidence" value="ECO:0007669"/>
    <property type="project" value="UniProtKB-SubCell"/>
</dbReference>
<comment type="similarity">
    <text evidence="2 13">Belongs to the sodium:solute symporter (SSF) (TC 2.A.21) family.</text>
</comment>
<feature type="transmembrane region" description="Helical" evidence="14">
    <location>
        <begin position="326"/>
        <end position="349"/>
    </location>
</feature>
<feature type="transmembrane region" description="Helical" evidence="14">
    <location>
        <begin position="273"/>
        <end position="297"/>
    </location>
</feature>
<evidence type="ECO:0000256" key="2">
    <source>
        <dbReference type="ARBA" id="ARBA00006434"/>
    </source>
</evidence>
<keyword evidence="4" id="KW-1003">Cell membrane</keyword>
<name>Q3AFU3_CARHZ</name>
<reference evidence="15 16" key="1">
    <citation type="journal article" date="2005" name="PLoS Genet.">
        <title>Life in hot carbon monoxide: the complete genome sequence of Carboxydothermus hydrogenoformans Z-2901.</title>
        <authorList>
            <person name="Wu M."/>
            <person name="Ren Q."/>
            <person name="Durkin A.S."/>
            <person name="Daugherty S.C."/>
            <person name="Brinkac L.M."/>
            <person name="Dodson R.J."/>
            <person name="Madupu R."/>
            <person name="Sullivan S.A."/>
            <person name="Kolonay J.F."/>
            <person name="Haft D.H."/>
            <person name="Nelson W.C."/>
            <person name="Tallon L.J."/>
            <person name="Jones K.M."/>
            <person name="Ulrich L.E."/>
            <person name="Gonzalez J.M."/>
            <person name="Zhulin I.B."/>
            <person name="Robb F.T."/>
            <person name="Eisen J.A."/>
        </authorList>
    </citation>
    <scope>NUCLEOTIDE SEQUENCE [LARGE SCALE GENOMIC DNA]</scope>
    <source>
        <strain evidence="16">ATCC BAA-161 / DSM 6008 / Z-2901</strain>
    </source>
</reference>
<keyword evidence="9" id="KW-0406">Ion transport</keyword>
<dbReference type="EMBL" id="CP000141">
    <property type="protein sequence ID" value="ABB16203.1"/>
    <property type="molecule type" value="Genomic_DNA"/>
</dbReference>
<protein>
    <submittedName>
        <fullName evidence="15">Osmoregulated proline transporter</fullName>
    </submittedName>
</protein>
<dbReference type="FunCoup" id="Q3AFU3">
    <property type="interactions" value="193"/>
</dbReference>
<keyword evidence="11" id="KW-0739">Sodium transport</keyword>
<evidence type="ECO:0000256" key="13">
    <source>
        <dbReference type="RuleBase" id="RU362091"/>
    </source>
</evidence>
<evidence type="ECO:0000256" key="5">
    <source>
        <dbReference type="ARBA" id="ARBA00022692"/>
    </source>
</evidence>
<dbReference type="Gene3D" id="1.20.1730.10">
    <property type="entry name" value="Sodium/glucose cotransporter"/>
    <property type="match status" value="1"/>
</dbReference>
<feature type="transmembrane region" description="Helical" evidence="14">
    <location>
        <begin position="399"/>
        <end position="419"/>
    </location>
</feature>
<feature type="transmembrane region" description="Helical" evidence="14">
    <location>
        <begin position="459"/>
        <end position="480"/>
    </location>
</feature>
<feature type="transmembrane region" description="Helical" evidence="14">
    <location>
        <begin position="234"/>
        <end position="252"/>
    </location>
</feature>
<evidence type="ECO:0000256" key="7">
    <source>
        <dbReference type="ARBA" id="ARBA00022989"/>
    </source>
</evidence>
<dbReference type="Proteomes" id="UP000002706">
    <property type="component" value="Chromosome"/>
</dbReference>
<proteinExistence type="inferred from homology"/>
<keyword evidence="7 14" id="KW-1133">Transmembrane helix</keyword>
<keyword evidence="8" id="KW-0915">Sodium</keyword>
<keyword evidence="3" id="KW-0813">Transport</keyword>
<dbReference type="KEGG" id="chy:CHY_0119"/>
<dbReference type="GO" id="GO:0005298">
    <property type="term" value="F:proline:sodium symporter activity"/>
    <property type="evidence" value="ECO:0007669"/>
    <property type="project" value="TreeGrafter"/>
</dbReference>
<evidence type="ECO:0000256" key="11">
    <source>
        <dbReference type="ARBA" id="ARBA00023201"/>
    </source>
</evidence>
<feature type="transmembrane region" description="Helical" evidence="14">
    <location>
        <begin position="152"/>
        <end position="174"/>
    </location>
</feature>
<comment type="catalytic activity">
    <reaction evidence="12">
        <text>L-proline(in) + Na(+)(in) = L-proline(out) + Na(+)(out)</text>
        <dbReference type="Rhea" id="RHEA:28967"/>
        <dbReference type="ChEBI" id="CHEBI:29101"/>
        <dbReference type="ChEBI" id="CHEBI:60039"/>
    </reaction>
</comment>
<feature type="transmembrane region" description="Helical" evidence="14">
    <location>
        <begin position="126"/>
        <end position="146"/>
    </location>
</feature>
<evidence type="ECO:0000256" key="8">
    <source>
        <dbReference type="ARBA" id="ARBA00023053"/>
    </source>
</evidence>
<evidence type="ECO:0000256" key="4">
    <source>
        <dbReference type="ARBA" id="ARBA00022475"/>
    </source>
</evidence>
<feature type="transmembrane region" description="Helical" evidence="14">
    <location>
        <begin position="374"/>
        <end position="393"/>
    </location>
</feature>
<evidence type="ECO:0000256" key="3">
    <source>
        <dbReference type="ARBA" id="ARBA00022448"/>
    </source>
</evidence>
<feature type="transmembrane region" description="Helical" evidence="14">
    <location>
        <begin position="186"/>
        <end position="204"/>
    </location>
</feature>
<dbReference type="PROSITE" id="PS50283">
    <property type="entry name" value="NA_SOLUT_SYMP_3"/>
    <property type="match status" value="1"/>
</dbReference>